<evidence type="ECO:0000313" key="13">
    <source>
        <dbReference type="Proteomes" id="UP001201812"/>
    </source>
</evidence>
<dbReference type="PROSITE" id="PS51192">
    <property type="entry name" value="HELICASE_ATP_BIND_1"/>
    <property type="match status" value="1"/>
</dbReference>
<feature type="compositionally biased region" description="Basic and acidic residues" evidence="8">
    <location>
        <begin position="52"/>
        <end position="61"/>
    </location>
</feature>
<dbReference type="GO" id="GO:0005524">
    <property type="term" value="F:ATP binding"/>
    <property type="evidence" value="ECO:0007669"/>
    <property type="project" value="UniProtKB-KW"/>
</dbReference>
<feature type="short sequence motif" description="Q motif" evidence="6">
    <location>
        <begin position="158"/>
        <end position="186"/>
    </location>
</feature>
<dbReference type="GO" id="GO:0003676">
    <property type="term" value="F:nucleic acid binding"/>
    <property type="evidence" value="ECO:0007669"/>
    <property type="project" value="InterPro"/>
</dbReference>
<evidence type="ECO:0000259" key="10">
    <source>
        <dbReference type="PROSITE" id="PS51194"/>
    </source>
</evidence>
<dbReference type="InterPro" id="IPR000629">
    <property type="entry name" value="RNA-helicase_DEAD-box_CS"/>
</dbReference>
<proteinExistence type="inferred from homology"/>
<evidence type="ECO:0000256" key="3">
    <source>
        <dbReference type="ARBA" id="ARBA00022801"/>
    </source>
</evidence>
<dbReference type="GO" id="GO:0003724">
    <property type="term" value="F:RNA helicase activity"/>
    <property type="evidence" value="ECO:0007669"/>
    <property type="project" value="UniProtKB-EC"/>
</dbReference>
<dbReference type="InterPro" id="IPR014001">
    <property type="entry name" value="Helicase_ATP-bd"/>
</dbReference>
<feature type="domain" description="Helicase C-terminal" evidence="10">
    <location>
        <begin position="396"/>
        <end position="562"/>
    </location>
</feature>
<evidence type="ECO:0000256" key="8">
    <source>
        <dbReference type="SAM" id="MobiDB-lite"/>
    </source>
</evidence>
<keyword evidence="3 7" id="KW-0378">Hydrolase</keyword>
<feature type="domain" description="DEAD-box RNA helicase Q" evidence="11">
    <location>
        <begin position="158"/>
        <end position="186"/>
    </location>
</feature>
<evidence type="ECO:0000259" key="11">
    <source>
        <dbReference type="PROSITE" id="PS51195"/>
    </source>
</evidence>
<dbReference type="EMBL" id="JAKKPZ010000032">
    <property type="protein sequence ID" value="KAI1709101.1"/>
    <property type="molecule type" value="Genomic_DNA"/>
</dbReference>
<evidence type="ECO:0000256" key="6">
    <source>
        <dbReference type="PROSITE-ProRule" id="PRU00552"/>
    </source>
</evidence>
<dbReference type="PROSITE" id="PS51194">
    <property type="entry name" value="HELICASE_CTER"/>
    <property type="match status" value="1"/>
</dbReference>
<dbReference type="SUPFAM" id="SSF52540">
    <property type="entry name" value="P-loop containing nucleoside triphosphate hydrolases"/>
    <property type="match status" value="1"/>
</dbReference>
<dbReference type="Gene3D" id="3.40.50.300">
    <property type="entry name" value="P-loop containing nucleotide triphosphate hydrolases"/>
    <property type="match status" value="2"/>
</dbReference>
<gene>
    <name evidence="12" type="ORF">DdX_11499</name>
</gene>
<accession>A0AAD4MXA5</accession>
<feature type="region of interest" description="Disordered" evidence="8">
    <location>
        <begin position="1"/>
        <end position="70"/>
    </location>
</feature>
<evidence type="ECO:0000256" key="4">
    <source>
        <dbReference type="ARBA" id="ARBA00022806"/>
    </source>
</evidence>
<feature type="region of interest" description="Disordered" evidence="8">
    <location>
        <begin position="569"/>
        <end position="595"/>
    </location>
</feature>
<dbReference type="Pfam" id="PF00271">
    <property type="entry name" value="Helicase_C"/>
    <property type="match status" value="1"/>
</dbReference>
<protein>
    <recommendedName>
        <fullName evidence="1">RNA helicase</fullName>
        <ecNumber evidence="1">3.6.4.13</ecNumber>
    </recommendedName>
</protein>
<reference evidence="12" key="1">
    <citation type="submission" date="2022-01" db="EMBL/GenBank/DDBJ databases">
        <title>Genome Sequence Resource for Two Populations of Ditylenchus destructor, the Migratory Endoparasitic Phytonematode.</title>
        <authorList>
            <person name="Zhang H."/>
            <person name="Lin R."/>
            <person name="Xie B."/>
        </authorList>
    </citation>
    <scope>NUCLEOTIDE SEQUENCE</scope>
    <source>
        <strain evidence="12">BazhouSP</strain>
    </source>
</reference>
<dbReference type="GO" id="GO:0043186">
    <property type="term" value="C:P granule"/>
    <property type="evidence" value="ECO:0007669"/>
    <property type="project" value="UniProtKB-ARBA"/>
</dbReference>
<evidence type="ECO:0000256" key="7">
    <source>
        <dbReference type="RuleBase" id="RU000492"/>
    </source>
</evidence>
<dbReference type="SMART" id="SM00487">
    <property type="entry name" value="DEXDc"/>
    <property type="match status" value="1"/>
</dbReference>
<evidence type="ECO:0000313" key="12">
    <source>
        <dbReference type="EMBL" id="KAI1709101.1"/>
    </source>
</evidence>
<dbReference type="Pfam" id="PF00270">
    <property type="entry name" value="DEAD"/>
    <property type="match status" value="1"/>
</dbReference>
<evidence type="ECO:0000256" key="5">
    <source>
        <dbReference type="ARBA" id="ARBA00022840"/>
    </source>
</evidence>
<name>A0AAD4MXA5_9BILA</name>
<comment type="caution">
    <text evidence="12">The sequence shown here is derived from an EMBL/GenBank/DDBJ whole genome shotgun (WGS) entry which is preliminary data.</text>
</comment>
<keyword evidence="5 7" id="KW-0067">ATP-binding</keyword>
<dbReference type="GO" id="GO:0016787">
    <property type="term" value="F:hydrolase activity"/>
    <property type="evidence" value="ECO:0007669"/>
    <property type="project" value="UniProtKB-KW"/>
</dbReference>
<dbReference type="SMART" id="SM00490">
    <property type="entry name" value="HELICc"/>
    <property type="match status" value="1"/>
</dbReference>
<dbReference type="EC" id="3.6.4.13" evidence="1"/>
<comment type="similarity">
    <text evidence="7">Belongs to the DEAD box helicase family.</text>
</comment>
<dbReference type="PROSITE" id="PS51195">
    <property type="entry name" value="Q_MOTIF"/>
    <property type="match status" value="1"/>
</dbReference>
<dbReference type="AlphaFoldDB" id="A0AAD4MXA5"/>
<evidence type="ECO:0000259" key="9">
    <source>
        <dbReference type="PROSITE" id="PS51192"/>
    </source>
</evidence>
<keyword evidence="2 7" id="KW-0547">Nucleotide-binding</keyword>
<dbReference type="InterPro" id="IPR027417">
    <property type="entry name" value="P-loop_NTPase"/>
</dbReference>
<sequence>MGFFDKPKKSIQSSEEQAKSPRKYKLSYQDDRPFAKQNIGNADFGDSEIPDEADKMRRNGEQAKSPRKYKLSYQDDRPFAKQNIGNADFGDSEIPDEADKMRILHRPKYMPTQRRQDQLFDAVYEISDGPMIRKYCGKEVDSNIHIFGGDGSKPAPIKSFEELDIYEPIKENIYRRNYRRPISIQRYVIPLILDKTQDIVGHANTGCGKTAAFLVPIVSIIQHLKEKESSQYSDFVPFAVLIAPTRELAQQLCNDVLSFAEGTDVKVTVCYGEMPMGGSRNRMRRDGCDIIVSTPGRFRQFLLEGIIILDRLRFLVLDEADKLFEDVFIEDIIVIKTHKTINRDHRTFMFSATFSEKAQSLFDIFVREDYFLVNAGATNSVVDTVTQEFLKVTKYDKDDLLIDILKRESKGTSKKDNLEYYDNDKTLIFVEHSRQSIRLAIVLAQEGFRVMSVSRDRTAEQRTQAIDQFIRGVHHILVSTNMTARGLNVPEVALVINYDLPVQDPDSTMYIHRIGRAGRKGNAGRAISFFDPESKDLCNAKFYVEMLMKSQQRVPKFLKEIVDKQQMLKDRQEKQMNQKKSTEEHKFKQLNGAWD</sequence>
<evidence type="ECO:0000256" key="1">
    <source>
        <dbReference type="ARBA" id="ARBA00012552"/>
    </source>
</evidence>
<organism evidence="12 13">
    <name type="scientific">Ditylenchus destructor</name>
    <dbReference type="NCBI Taxonomy" id="166010"/>
    <lineage>
        <taxon>Eukaryota</taxon>
        <taxon>Metazoa</taxon>
        <taxon>Ecdysozoa</taxon>
        <taxon>Nematoda</taxon>
        <taxon>Chromadorea</taxon>
        <taxon>Rhabditida</taxon>
        <taxon>Tylenchina</taxon>
        <taxon>Tylenchomorpha</taxon>
        <taxon>Sphaerularioidea</taxon>
        <taxon>Anguinidae</taxon>
        <taxon>Anguininae</taxon>
        <taxon>Ditylenchus</taxon>
    </lineage>
</organism>
<dbReference type="Proteomes" id="UP001201812">
    <property type="component" value="Unassembled WGS sequence"/>
</dbReference>
<dbReference type="CDD" id="cd18787">
    <property type="entry name" value="SF2_C_DEAD"/>
    <property type="match status" value="1"/>
</dbReference>
<evidence type="ECO:0000256" key="2">
    <source>
        <dbReference type="ARBA" id="ARBA00022741"/>
    </source>
</evidence>
<keyword evidence="4 7" id="KW-0347">Helicase</keyword>
<feature type="compositionally biased region" description="Basic and acidic residues" evidence="8">
    <location>
        <begin position="569"/>
        <end position="587"/>
    </location>
</feature>
<dbReference type="PANTHER" id="PTHR47958">
    <property type="entry name" value="ATP-DEPENDENT RNA HELICASE DBP3"/>
    <property type="match status" value="1"/>
</dbReference>
<dbReference type="PROSITE" id="PS00039">
    <property type="entry name" value="DEAD_ATP_HELICASE"/>
    <property type="match status" value="1"/>
</dbReference>
<dbReference type="InterPro" id="IPR001650">
    <property type="entry name" value="Helicase_C-like"/>
</dbReference>
<keyword evidence="13" id="KW-1185">Reference proteome</keyword>
<dbReference type="InterPro" id="IPR014014">
    <property type="entry name" value="RNA_helicase_DEAD_Q_motif"/>
</dbReference>
<feature type="domain" description="Helicase ATP-binding" evidence="9">
    <location>
        <begin position="190"/>
        <end position="372"/>
    </location>
</feature>
<dbReference type="InterPro" id="IPR011545">
    <property type="entry name" value="DEAD/DEAH_box_helicase_dom"/>
</dbReference>